<dbReference type="EMBL" id="CAACVI010000034">
    <property type="protein sequence ID" value="VEN74609.1"/>
    <property type="molecule type" value="Genomic_DNA"/>
</dbReference>
<name>A0A484HH65_9BACT</name>
<dbReference type="AlphaFoldDB" id="A0A484HH65"/>
<proteinExistence type="predicted"/>
<gene>
    <name evidence="1" type="ORF">EPICR_40194</name>
</gene>
<evidence type="ECO:0000313" key="1">
    <source>
        <dbReference type="EMBL" id="VEN74609.1"/>
    </source>
</evidence>
<sequence>MKDPIIEEVRRIRHEHSKLFDYDLDAICEDYKSRQKKIKSRLARLKPKPIATRHALRADRDSAPLHLPR</sequence>
<accession>A0A484HH65</accession>
<reference evidence="1" key="1">
    <citation type="submission" date="2019-01" db="EMBL/GenBank/DDBJ databases">
        <authorList>
            <consortium name="Genoscope - CEA"/>
            <person name="William W."/>
        </authorList>
    </citation>
    <scope>NUCLEOTIDE SEQUENCE</scope>
    <source>
        <strain evidence="1">CR-1</strain>
    </source>
</reference>
<organism evidence="1">
    <name type="scientific">uncultured Desulfobacteraceae bacterium</name>
    <dbReference type="NCBI Taxonomy" id="218296"/>
    <lineage>
        <taxon>Bacteria</taxon>
        <taxon>Pseudomonadati</taxon>
        <taxon>Thermodesulfobacteriota</taxon>
        <taxon>Desulfobacteria</taxon>
        <taxon>Desulfobacterales</taxon>
        <taxon>Desulfobacteraceae</taxon>
        <taxon>environmental samples</taxon>
    </lineage>
</organism>
<protein>
    <submittedName>
        <fullName evidence="1">Uncharacterized protein</fullName>
    </submittedName>
</protein>